<name>A0ABV7J3B2_9RHOB</name>
<evidence type="ECO:0008006" key="3">
    <source>
        <dbReference type="Google" id="ProtNLM"/>
    </source>
</evidence>
<evidence type="ECO:0000313" key="1">
    <source>
        <dbReference type="EMBL" id="MFC3183200.1"/>
    </source>
</evidence>
<dbReference type="RefSeq" id="WP_380074851.1">
    <property type="nucleotide sequence ID" value="NZ_JBHRTO010000002.1"/>
</dbReference>
<accession>A0ABV7J3B2</accession>
<sequence>MNLDITLMIDKPFPETSFYGVRQMTWRLQNEGHAVNQKRLLRLMPIYQRPETSPLAKGHKTYPYLRGEFRIERPNHVR</sequence>
<organism evidence="1 2">
    <name type="scientific">Cypionkella sinensis</name>
    <dbReference type="NCBI Taxonomy" id="1756043"/>
    <lineage>
        <taxon>Bacteria</taxon>
        <taxon>Pseudomonadati</taxon>
        <taxon>Pseudomonadota</taxon>
        <taxon>Alphaproteobacteria</taxon>
        <taxon>Rhodobacterales</taxon>
        <taxon>Paracoccaceae</taxon>
        <taxon>Cypionkella</taxon>
    </lineage>
</organism>
<gene>
    <name evidence="1" type="ORF">ACFOGH_19530</name>
</gene>
<comment type="caution">
    <text evidence="1">The sequence shown here is derived from an EMBL/GenBank/DDBJ whole genome shotgun (WGS) entry which is preliminary data.</text>
</comment>
<keyword evidence="2" id="KW-1185">Reference proteome</keyword>
<proteinExistence type="predicted"/>
<evidence type="ECO:0000313" key="2">
    <source>
        <dbReference type="Proteomes" id="UP001595547"/>
    </source>
</evidence>
<protein>
    <recommendedName>
        <fullName evidence="3">HTH-like domain-containing protein</fullName>
    </recommendedName>
</protein>
<dbReference type="Proteomes" id="UP001595547">
    <property type="component" value="Unassembled WGS sequence"/>
</dbReference>
<dbReference type="EMBL" id="JBHRTO010000002">
    <property type="protein sequence ID" value="MFC3183200.1"/>
    <property type="molecule type" value="Genomic_DNA"/>
</dbReference>
<reference evidence="2" key="1">
    <citation type="journal article" date="2019" name="Int. J. Syst. Evol. Microbiol.">
        <title>The Global Catalogue of Microorganisms (GCM) 10K type strain sequencing project: providing services to taxonomists for standard genome sequencing and annotation.</title>
        <authorList>
            <consortium name="The Broad Institute Genomics Platform"/>
            <consortium name="The Broad Institute Genome Sequencing Center for Infectious Disease"/>
            <person name="Wu L."/>
            <person name="Ma J."/>
        </authorList>
    </citation>
    <scope>NUCLEOTIDE SEQUENCE [LARGE SCALE GENOMIC DNA]</scope>
    <source>
        <strain evidence="2">KCTC 52039</strain>
    </source>
</reference>